<sequence>MQESHGIQGSTAASEDGLLRLGGIDYLNALPLLWGLGEAKDGMSMGYHVPSRLAEMLEAAELDVALIPVVASIASPDYRVVPGIGISSYGGVRSIRLYYRESLSSVKRVGLDTCSMSSALLTRLLFREVWGAEPEFVPCDPASMKDYLAGGADELSGLDAVLLIGDAALAGGRYADWLDTDLGTEWTRWT</sequence>
<dbReference type="PANTHER" id="PTHR37690">
    <property type="entry name" value="CHORISMATE DEHYDRATASE"/>
    <property type="match status" value="1"/>
</dbReference>
<dbReference type="AlphaFoldDB" id="A0A383D8A0"/>
<organism evidence="3">
    <name type="scientific">marine metagenome</name>
    <dbReference type="NCBI Taxonomy" id="408172"/>
    <lineage>
        <taxon>unclassified sequences</taxon>
        <taxon>metagenomes</taxon>
        <taxon>ecological metagenomes</taxon>
    </lineage>
</organism>
<dbReference type="Pfam" id="PF02621">
    <property type="entry name" value="VitK2_biosynth"/>
    <property type="match status" value="1"/>
</dbReference>
<evidence type="ECO:0000256" key="2">
    <source>
        <dbReference type="ARBA" id="ARBA00023239"/>
    </source>
</evidence>
<dbReference type="InterPro" id="IPR030868">
    <property type="entry name" value="MqnA"/>
</dbReference>
<dbReference type="PANTHER" id="PTHR37690:SF1">
    <property type="entry name" value="CHORISMATE DEHYDRATASE"/>
    <property type="match status" value="1"/>
</dbReference>
<evidence type="ECO:0008006" key="4">
    <source>
        <dbReference type="Google" id="ProtNLM"/>
    </source>
</evidence>
<name>A0A383D8A0_9ZZZZ</name>
<reference evidence="3" key="1">
    <citation type="submission" date="2018-05" db="EMBL/GenBank/DDBJ databases">
        <authorList>
            <person name="Lanie J.A."/>
            <person name="Ng W.-L."/>
            <person name="Kazmierczak K.M."/>
            <person name="Andrzejewski T.M."/>
            <person name="Davidsen T.M."/>
            <person name="Wayne K.J."/>
            <person name="Tettelin H."/>
            <person name="Glass J.I."/>
            <person name="Rusch D."/>
            <person name="Podicherti R."/>
            <person name="Tsui H.-C.T."/>
            <person name="Winkler M.E."/>
        </authorList>
    </citation>
    <scope>NUCLEOTIDE SEQUENCE</scope>
</reference>
<dbReference type="Gene3D" id="3.40.190.10">
    <property type="entry name" value="Periplasmic binding protein-like II"/>
    <property type="match status" value="1"/>
</dbReference>
<gene>
    <name evidence="3" type="ORF">METZ01_LOCUS492942</name>
</gene>
<keyword evidence="2" id="KW-0456">Lyase</keyword>
<dbReference type="GO" id="GO:0016829">
    <property type="term" value="F:lyase activity"/>
    <property type="evidence" value="ECO:0007669"/>
    <property type="project" value="UniProtKB-KW"/>
</dbReference>
<evidence type="ECO:0000313" key="3">
    <source>
        <dbReference type="EMBL" id="SVE40088.1"/>
    </source>
</evidence>
<accession>A0A383D8A0</accession>
<dbReference type="SUPFAM" id="SSF53850">
    <property type="entry name" value="Periplasmic binding protein-like II"/>
    <property type="match status" value="1"/>
</dbReference>
<evidence type="ECO:0000256" key="1">
    <source>
        <dbReference type="ARBA" id="ARBA00022428"/>
    </source>
</evidence>
<feature type="non-terminal residue" evidence="3">
    <location>
        <position position="190"/>
    </location>
</feature>
<dbReference type="InterPro" id="IPR003773">
    <property type="entry name" value="Menaquinone_biosynth"/>
</dbReference>
<dbReference type="GO" id="GO:0009234">
    <property type="term" value="P:menaquinone biosynthetic process"/>
    <property type="evidence" value="ECO:0007669"/>
    <property type="project" value="UniProtKB-KW"/>
</dbReference>
<keyword evidence="1" id="KW-0474">Menaquinone biosynthesis</keyword>
<protein>
    <recommendedName>
        <fullName evidence="4">SsuA/THI5-like domain-containing protein</fullName>
    </recommendedName>
</protein>
<proteinExistence type="predicted"/>
<dbReference type="EMBL" id="UINC01214728">
    <property type="protein sequence ID" value="SVE40088.1"/>
    <property type="molecule type" value="Genomic_DNA"/>
</dbReference>